<evidence type="ECO:0000313" key="6">
    <source>
        <dbReference type="Proteomes" id="UP000182800"/>
    </source>
</evidence>
<proteinExistence type="predicted"/>
<feature type="transmembrane region" description="Helical" evidence="1">
    <location>
        <begin position="136"/>
        <end position="155"/>
    </location>
</feature>
<feature type="transmembrane region" description="Helical" evidence="1">
    <location>
        <begin position="106"/>
        <end position="130"/>
    </location>
</feature>
<reference evidence="4 6" key="2">
    <citation type="submission" date="2016-08" db="EMBL/GenBank/DDBJ databases">
        <authorList>
            <person name="Varghese N."/>
            <person name="Submissions Spin"/>
        </authorList>
    </citation>
    <scope>NUCLEOTIDE SEQUENCE [LARGE SCALE GENOMIC DNA]</scope>
    <source>
        <strain evidence="4 6">HL-109</strain>
    </source>
</reference>
<dbReference type="EMBL" id="FMBM01000003">
    <property type="protein sequence ID" value="SCC82538.1"/>
    <property type="molecule type" value="Genomic_DNA"/>
</dbReference>
<dbReference type="Pfam" id="PF07331">
    <property type="entry name" value="TctB"/>
    <property type="match status" value="1"/>
</dbReference>
<feature type="domain" description="DUF1468" evidence="2">
    <location>
        <begin position="8"/>
        <end position="146"/>
    </location>
</feature>
<organism evidence="3 5">
    <name type="scientific">Saliniramus fredricksonii</name>
    <dbReference type="NCBI Taxonomy" id="1653334"/>
    <lineage>
        <taxon>Bacteria</taxon>
        <taxon>Pseudomonadati</taxon>
        <taxon>Pseudomonadota</taxon>
        <taxon>Alphaproteobacteria</taxon>
        <taxon>Hyphomicrobiales</taxon>
        <taxon>Salinarimonadaceae</taxon>
        <taxon>Saliniramus</taxon>
    </lineage>
</organism>
<feature type="transmembrane region" description="Helical" evidence="1">
    <location>
        <begin position="6"/>
        <end position="22"/>
    </location>
</feature>
<dbReference type="Proteomes" id="UP000182800">
    <property type="component" value="Unassembled WGS sequence"/>
</dbReference>
<gene>
    <name evidence="4" type="ORF">GA0071312_3543</name>
    <name evidence="3" type="ORF">HLUCCO17_01435</name>
</gene>
<evidence type="ECO:0000313" key="4">
    <source>
        <dbReference type="EMBL" id="SCC82538.1"/>
    </source>
</evidence>
<dbReference type="RefSeq" id="WP_074446351.1">
    <property type="nucleotide sequence ID" value="NZ_FMBM01000003.1"/>
</dbReference>
<protein>
    <submittedName>
        <fullName evidence="3">TTT family transport system small permease component</fullName>
    </submittedName>
    <submittedName>
        <fullName evidence="4">Tricarboxylic transport membrane protein</fullName>
    </submittedName>
</protein>
<accession>A0A0P7XYG7</accession>
<dbReference type="OrthoDB" id="6174504at2"/>
<evidence type="ECO:0000259" key="2">
    <source>
        <dbReference type="Pfam" id="PF07331"/>
    </source>
</evidence>
<sequence>MRLNDALLGLLLFGVAAALYLGSRDFKPIPGQQIGAGAFPTVLATGFALCGVILVIAGLRSRLPAIVWTDWTREPDGIRNVVVIIGLVVVYIVFSRQLGFMLTMAPIILIMLRLFGVGWLLSLTIAVIAVLGMQYLFGRFLLVPLPWGLLAPIRWW</sequence>
<evidence type="ECO:0000313" key="5">
    <source>
        <dbReference type="Proteomes" id="UP000050497"/>
    </source>
</evidence>
<comment type="caution">
    <text evidence="3">The sequence shown here is derived from an EMBL/GenBank/DDBJ whole genome shotgun (WGS) entry which is preliminary data.</text>
</comment>
<keyword evidence="1" id="KW-0472">Membrane</keyword>
<evidence type="ECO:0000256" key="1">
    <source>
        <dbReference type="SAM" id="Phobius"/>
    </source>
</evidence>
<feature type="transmembrane region" description="Helical" evidence="1">
    <location>
        <begin position="77"/>
        <end position="94"/>
    </location>
</feature>
<dbReference type="AlphaFoldDB" id="A0A0P7XYG7"/>
<reference evidence="3 5" key="1">
    <citation type="submission" date="2015-09" db="EMBL/GenBank/DDBJ databases">
        <title>Identification and resolution of microdiversity through metagenomic sequencing of parallel consortia.</title>
        <authorList>
            <person name="Nelson W.C."/>
            <person name="Romine M.F."/>
            <person name="Lindemann S.R."/>
        </authorList>
    </citation>
    <scope>NUCLEOTIDE SEQUENCE [LARGE SCALE GENOMIC DNA]</scope>
    <source>
        <strain evidence="3">HL-109</strain>
    </source>
</reference>
<keyword evidence="1" id="KW-0812">Transmembrane</keyword>
<dbReference type="STRING" id="1653334.GA0071312_3543"/>
<feature type="transmembrane region" description="Helical" evidence="1">
    <location>
        <begin position="34"/>
        <end position="57"/>
    </location>
</feature>
<keyword evidence="1" id="KW-1133">Transmembrane helix</keyword>
<evidence type="ECO:0000313" key="3">
    <source>
        <dbReference type="EMBL" id="KPQ12787.1"/>
    </source>
</evidence>
<name>A0A0P7XYG7_9HYPH</name>
<dbReference type="InterPro" id="IPR009936">
    <property type="entry name" value="DUF1468"/>
</dbReference>
<dbReference type="EMBL" id="LJSX01000001">
    <property type="protein sequence ID" value="KPQ12787.1"/>
    <property type="molecule type" value="Genomic_DNA"/>
</dbReference>
<keyword evidence="6" id="KW-1185">Reference proteome</keyword>
<dbReference type="Proteomes" id="UP000050497">
    <property type="component" value="Unassembled WGS sequence"/>
</dbReference>